<protein>
    <submittedName>
        <fullName evidence="2">Uncharacterized protein</fullName>
    </submittedName>
</protein>
<dbReference type="AlphaFoldDB" id="A0AAD1W712"/>
<organism evidence="2 3">
    <name type="scientific">Pelobates cultripes</name>
    <name type="common">Western spadefoot toad</name>
    <dbReference type="NCBI Taxonomy" id="61616"/>
    <lineage>
        <taxon>Eukaryota</taxon>
        <taxon>Metazoa</taxon>
        <taxon>Chordata</taxon>
        <taxon>Craniata</taxon>
        <taxon>Vertebrata</taxon>
        <taxon>Euteleostomi</taxon>
        <taxon>Amphibia</taxon>
        <taxon>Batrachia</taxon>
        <taxon>Anura</taxon>
        <taxon>Pelobatoidea</taxon>
        <taxon>Pelobatidae</taxon>
        <taxon>Pelobates</taxon>
    </lineage>
</organism>
<keyword evidence="3" id="KW-1185">Reference proteome</keyword>
<feature type="compositionally biased region" description="Polar residues" evidence="1">
    <location>
        <begin position="101"/>
        <end position="113"/>
    </location>
</feature>
<reference evidence="2" key="1">
    <citation type="submission" date="2022-03" db="EMBL/GenBank/DDBJ databases">
        <authorList>
            <person name="Alioto T."/>
            <person name="Alioto T."/>
            <person name="Gomez Garrido J."/>
        </authorList>
    </citation>
    <scope>NUCLEOTIDE SEQUENCE</scope>
</reference>
<dbReference type="Proteomes" id="UP001295444">
    <property type="component" value="Chromosome 04"/>
</dbReference>
<evidence type="ECO:0000313" key="3">
    <source>
        <dbReference type="Proteomes" id="UP001295444"/>
    </source>
</evidence>
<proteinExistence type="predicted"/>
<sequence>MVDCSYLPDTGHQASSTLAKLYQLFADFWSKLQRRQHPPITNGLARTLAALQIPGTPPRLPGRRTHAGPKVYAPPRSLMRSQRRNTARTMRAPVSKPRKNLQGSQQVSLTTIKRSGGCRARSRREVPSAGMAPQHLLI</sequence>
<dbReference type="EMBL" id="OW240915">
    <property type="protein sequence ID" value="CAH2285903.1"/>
    <property type="molecule type" value="Genomic_DNA"/>
</dbReference>
<evidence type="ECO:0000313" key="2">
    <source>
        <dbReference type="EMBL" id="CAH2285903.1"/>
    </source>
</evidence>
<name>A0AAD1W712_PELCU</name>
<accession>A0AAD1W712</accession>
<evidence type="ECO:0000256" key="1">
    <source>
        <dbReference type="SAM" id="MobiDB-lite"/>
    </source>
</evidence>
<feature type="region of interest" description="Disordered" evidence="1">
    <location>
        <begin position="55"/>
        <end position="138"/>
    </location>
</feature>
<gene>
    <name evidence="2" type="ORF">PECUL_23A061914</name>
</gene>